<dbReference type="PROSITE" id="PS51184">
    <property type="entry name" value="JMJC"/>
    <property type="match status" value="1"/>
</dbReference>
<feature type="domain" description="JmjC" evidence="9">
    <location>
        <begin position="322"/>
        <end position="485"/>
    </location>
</feature>
<evidence type="ECO:0000313" key="12">
    <source>
        <dbReference type="Proteomes" id="UP000283090"/>
    </source>
</evidence>
<dbReference type="PANTHER" id="PTHR10694">
    <property type="entry name" value="LYSINE-SPECIFIC DEMETHYLASE"/>
    <property type="match status" value="1"/>
</dbReference>
<sequence length="1144" mass="128828">MASSSAEVDITLDGLQSTDVPTNEQPSESLQPSNPTMDAAMDTSKDDEGPDIGPIFPDHYYGSGKIPVFKPTMDQFRSFYKFIKKIDHYGMRSGIVKVIPPKEWRDSLPPLDDKVKDIKIKNPIEQHIAGSTGSSGTGIFKQENLQRQKTYNLPQWRNLCDSSDHQPPAKRGERRKNQDFKPKPKPKPVRTTRRSTTAAAEDNPEQPQKPLTPPPGDETPVAGTPSKDEEDAVEVPTPGSNKKRKVRQPQPRPKRVYARKTKEEMEEAAAEAAEIWNGFDYRFPAAEEFTQERCEELEKHYWRTLTYNNPLYGADMPGSLFDETTTSWNVAKLENILDCLGAKLPGVNTAYLYLGMWKATFSWHLEDVDLYSINYIHFGAPKQWYSISQEDAPRFHAAMKSIWPGEAKKCDQFLRHKTFLASPSFLESHHGIKVNKLVHHEGEFVITFPYGYHAGYNLGYNCAESVNFATEAWLEYGRKSKKCECIDDAVWVDADEIERKLKGLPTEDEWSSEDEEVDSDEEPTDLPTPPESVEGDGTKKPKRSKPSSRRKTEGEGGRMVKKIKVKFGAQKPPPCVLCPNEAKHEELLPTEEGKKAHRLCAMYIPETFFTTDPETNEEKISNVSAIPTARSNLKCYYCRAKGGACFQCSETKCVRAYHPTCAAQAGVLVQNVLLATGLGGSGQEATPPQTELDFRCRFHRPKRPKDHTPDVLEEDPIIMEFAKKLQPGQVIQFQLYQGDYCAGIVRQNRASEHMLLLEMLPKGNPFELEWKYVLPSSVMTTAPIAKTKKSRASVPSVRTDAKGKRVAVEPRKTDFYADKPLVGDQFLPGTTQYTWQEFEASALPRNPHQEPAVKIWYYVGEQSTENIPAWTKDPTHRVADKDAFEPHLQRRSGTGDGPCYMTQAEERAKAEAALVAQQRAGYYQPLQAQQPGHPGGKPIPQPFHTPNWRQPPPAQPAGPIASTSSGQRFVVASANNGRRVFYAKNPSPEEAPRVEFIKHLAENWGATYALKPYEVTVEEIGQRIETLWLLGKLPPPRSNLGHDRKYYIIDTISRVFELVKAWGGDKPPMSPPSVSRQHTFPHPSPPVRRPIVPLTDQQLSNLAAGLTLSSPVTRPQTEEEYMQEFIDDITKLGLRPDDILRKEK</sequence>
<evidence type="ECO:0000256" key="1">
    <source>
        <dbReference type="ARBA" id="ARBA00009711"/>
    </source>
</evidence>
<dbReference type="Pfam" id="PF02373">
    <property type="entry name" value="JmjC"/>
    <property type="match status" value="1"/>
</dbReference>
<evidence type="ECO:0000256" key="7">
    <source>
        <dbReference type="SAM" id="MobiDB-lite"/>
    </source>
</evidence>
<feature type="region of interest" description="Disordered" evidence="7">
    <location>
        <begin position="151"/>
        <end position="263"/>
    </location>
</feature>
<dbReference type="PROSITE" id="PS51805">
    <property type="entry name" value="EPHD"/>
    <property type="match status" value="1"/>
</dbReference>
<feature type="domain" description="PHD-type" evidence="10">
    <location>
        <begin position="572"/>
        <end position="700"/>
    </location>
</feature>
<keyword evidence="5" id="KW-0862">Zinc</keyword>
<dbReference type="InterPro" id="IPR003347">
    <property type="entry name" value="JmjC_dom"/>
</dbReference>
<feature type="region of interest" description="Disordered" evidence="7">
    <location>
        <begin position="1"/>
        <end position="56"/>
    </location>
</feature>
<dbReference type="EMBL" id="SAEB01000003">
    <property type="protein sequence ID" value="RVD88463.1"/>
    <property type="molecule type" value="Genomic_DNA"/>
</dbReference>
<protein>
    <recommendedName>
        <fullName evidence="2">[histone H3]-trimethyl-L-lysine(9) demethylase</fullName>
        <ecNumber evidence="2">1.14.11.66</ecNumber>
    </recommendedName>
</protein>
<dbReference type="Gene3D" id="3.30.40.10">
    <property type="entry name" value="Zinc/RING finger domain, C3HC4 (zinc finger)"/>
    <property type="match status" value="1"/>
</dbReference>
<dbReference type="GO" id="GO:0008270">
    <property type="term" value="F:zinc ion binding"/>
    <property type="evidence" value="ECO:0007669"/>
    <property type="project" value="UniProtKB-KW"/>
</dbReference>
<evidence type="ECO:0000313" key="11">
    <source>
        <dbReference type="EMBL" id="RVD88463.1"/>
    </source>
</evidence>
<feature type="compositionally biased region" description="Acidic residues" evidence="7">
    <location>
        <begin position="506"/>
        <end position="524"/>
    </location>
</feature>
<dbReference type="GeneID" id="93584959"/>
<dbReference type="InterPro" id="IPR001965">
    <property type="entry name" value="Znf_PHD"/>
</dbReference>
<feature type="compositionally biased region" description="Basic residues" evidence="7">
    <location>
        <begin position="241"/>
        <end position="259"/>
    </location>
</feature>
<feature type="compositionally biased region" description="Low complexity" evidence="7">
    <location>
        <begin position="194"/>
        <end position="209"/>
    </location>
</feature>
<reference evidence="11 12" key="1">
    <citation type="submission" date="2019-01" db="EMBL/GenBank/DDBJ databases">
        <title>Intercellular communication is required for trap formation in the nematode-trapping fungus Duddingtonia flagrans.</title>
        <authorList>
            <person name="Youssar L."/>
            <person name="Wernet V."/>
            <person name="Hensel N."/>
            <person name="Hildebrandt H.-G."/>
            <person name="Fischer R."/>
        </authorList>
    </citation>
    <scope>NUCLEOTIDE SEQUENCE [LARGE SCALE GENOMIC DNA]</scope>
    <source>
        <strain evidence="11 12">CBS H-5679</strain>
    </source>
</reference>
<dbReference type="STRING" id="97331.A0A437AB23"/>
<dbReference type="Pfam" id="PF02375">
    <property type="entry name" value="JmjN"/>
    <property type="match status" value="1"/>
</dbReference>
<comment type="similarity">
    <text evidence="1">Belongs to the JHDM3 histone demethylase family.</text>
</comment>
<evidence type="ECO:0000256" key="3">
    <source>
        <dbReference type="ARBA" id="ARBA00022723"/>
    </source>
</evidence>
<evidence type="ECO:0000256" key="5">
    <source>
        <dbReference type="ARBA" id="ARBA00022833"/>
    </source>
</evidence>
<dbReference type="SMART" id="SM00249">
    <property type="entry name" value="PHD"/>
    <property type="match status" value="1"/>
</dbReference>
<dbReference type="SUPFAM" id="SSF51197">
    <property type="entry name" value="Clavaminate synthase-like"/>
    <property type="match status" value="1"/>
</dbReference>
<dbReference type="InterPro" id="IPR003349">
    <property type="entry name" value="JmjN"/>
</dbReference>
<dbReference type="SMART" id="SM00558">
    <property type="entry name" value="JmjC"/>
    <property type="match status" value="1"/>
</dbReference>
<keyword evidence="12" id="KW-1185">Reference proteome</keyword>
<evidence type="ECO:0000256" key="6">
    <source>
        <dbReference type="ARBA" id="ARBA00049349"/>
    </source>
</evidence>
<dbReference type="SMART" id="SM00545">
    <property type="entry name" value="JmjN"/>
    <property type="match status" value="1"/>
</dbReference>
<dbReference type="Pfam" id="PF23258">
    <property type="entry name" value="DUF7072"/>
    <property type="match status" value="1"/>
</dbReference>
<feature type="region of interest" description="Disordered" evidence="7">
    <location>
        <begin position="1067"/>
        <end position="1087"/>
    </location>
</feature>
<evidence type="ECO:0000256" key="2">
    <source>
        <dbReference type="ARBA" id="ARBA00012900"/>
    </source>
</evidence>
<comment type="catalytic activity">
    <reaction evidence="6">
        <text>N(6),N(6),N(6)-trimethyl-L-lysyl(9)-[histone H3] + 2 2-oxoglutarate + 2 O2 = N(6)-methyl-L-lysyl(9)-[histone H3] + 2 formaldehyde + 2 succinate + 2 CO2</text>
        <dbReference type="Rhea" id="RHEA:60200"/>
        <dbReference type="Rhea" id="RHEA-COMP:15538"/>
        <dbReference type="Rhea" id="RHEA-COMP:15542"/>
        <dbReference type="ChEBI" id="CHEBI:15379"/>
        <dbReference type="ChEBI" id="CHEBI:16526"/>
        <dbReference type="ChEBI" id="CHEBI:16810"/>
        <dbReference type="ChEBI" id="CHEBI:16842"/>
        <dbReference type="ChEBI" id="CHEBI:30031"/>
        <dbReference type="ChEBI" id="CHEBI:61929"/>
        <dbReference type="ChEBI" id="CHEBI:61961"/>
        <dbReference type="EC" id="1.14.11.66"/>
    </reaction>
</comment>
<dbReference type="Gene3D" id="2.60.120.650">
    <property type="entry name" value="Cupin"/>
    <property type="match status" value="2"/>
</dbReference>
<feature type="region of interest" description="Disordered" evidence="7">
    <location>
        <begin position="503"/>
        <end position="560"/>
    </location>
</feature>
<dbReference type="EC" id="1.14.11.66" evidence="2"/>
<comment type="caution">
    <text evidence="11">The sequence shown here is derived from an EMBL/GenBank/DDBJ whole genome shotgun (WGS) entry which is preliminary data.</text>
</comment>
<dbReference type="InterPro" id="IPR034732">
    <property type="entry name" value="EPHD"/>
</dbReference>
<dbReference type="OrthoDB" id="9547406at2759"/>
<accession>A0A437AB23</accession>
<feature type="compositionally biased region" description="Pro residues" evidence="7">
    <location>
        <begin position="937"/>
        <end position="956"/>
    </location>
</feature>
<keyword evidence="4" id="KW-0863">Zinc-finger</keyword>
<dbReference type="GO" id="GO:0010468">
    <property type="term" value="P:regulation of gene expression"/>
    <property type="evidence" value="ECO:0007669"/>
    <property type="project" value="TreeGrafter"/>
</dbReference>
<feature type="compositionally biased region" description="Polar residues" evidence="7">
    <location>
        <begin position="14"/>
        <end position="36"/>
    </location>
</feature>
<evidence type="ECO:0000259" key="10">
    <source>
        <dbReference type="PROSITE" id="PS51805"/>
    </source>
</evidence>
<dbReference type="GO" id="GO:0005634">
    <property type="term" value="C:nucleus"/>
    <property type="evidence" value="ECO:0007669"/>
    <property type="project" value="TreeGrafter"/>
</dbReference>
<dbReference type="Pfam" id="PF13832">
    <property type="entry name" value="zf-HC5HC2H_2"/>
    <property type="match status" value="1"/>
</dbReference>
<feature type="compositionally biased region" description="Basic residues" evidence="7">
    <location>
        <begin position="183"/>
        <end position="193"/>
    </location>
</feature>
<dbReference type="Proteomes" id="UP000283090">
    <property type="component" value="Unassembled WGS sequence"/>
</dbReference>
<dbReference type="GO" id="GO:0140684">
    <property type="term" value="F:histone H3K9me2/H3K9me3 demethylase activity"/>
    <property type="evidence" value="ECO:0007669"/>
    <property type="project" value="UniProtKB-EC"/>
</dbReference>
<dbReference type="CDD" id="cd15571">
    <property type="entry name" value="ePHD"/>
    <property type="match status" value="1"/>
</dbReference>
<evidence type="ECO:0000256" key="4">
    <source>
        <dbReference type="ARBA" id="ARBA00022771"/>
    </source>
</evidence>
<dbReference type="RefSeq" id="XP_067494007.1">
    <property type="nucleotide sequence ID" value="XM_067631464.1"/>
</dbReference>
<evidence type="ECO:0000259" key="8">
    <source>
        <dbReference type="PROSITE" id="PS51183"/>
    </source>
</evidence>
<dbReference type="VEuPathDB" id="FungiDB:DFL_002648"/>
<feature type="region of interest" description="Disordered" evidence="7">
    <location>
        <begin position="927"/>
        <end position="964"/>
    </location>
</feature>
<gene>
    <name evidence="11" type="ORF">DFL_002648</name>
</gene>
<dbReference type="GO" id="GO:0051864">
    <property type="term" value="F:histone H3K36 demethylase activity"/>
    <property type="evidence" value="ECO:0007669"/>
    <property type="project" value="TreeGrafter"/>
</dbReference>
<evidence type="ECO:0000259" key="9">
    <source>
        <dbReference type="PROSITE" id="PS51184"/>
    </source>
</evidence>
<dbReference type="PROSITE" id="PS51183">
    <property type="entry name" value="JMJN"/>
    <property type="match status" value="1"/>
</dbReference>
<organism evidence="11 12">
    <name type="scientific">Arthrobotrys flagrans</name>
    <name type="common">Nematode-trapping fungus</name>
    <name type="synonym">Trichothecium flagrans</name>
    <dbReference type="NCBI Taxonomy" id="97331"/>
    <lineage>
        <taxon>Eukaryota</taxon>
        <taxon>Fungi</taxon>
        <taxon>Dikarya</taxon>
        <taxon>Ascomycota</taxon>
        <taxon>Pezizomycotina</taxon>
        <taxon>Orbiliomycetes</taxon>
        <taxon>Orbiliales</taxon>
        <taxon>Orbiliaceae</taxon>
        <taxon>Arthrobotrys</taxon>
    </lineage>
</organism>
<feature type="domain" description="JmjN" evidence="8">
    <location>
        <begin position="66"/>
        <end position="107"/>
    </location>
</feature>
<dbReference type="InterPro" id="IPR013083">
    <property type="entry name" value="Znf_RING/FYVE/PHD"/>
</dbReference>
<dbReference type="GO" id="GO:0000785">
    <property type="term" value="C:chromatin"/>
    <property type="evidence" value="ECO:0007669"/>
    <property type="project" value="TreeGrafter"/>
</dbReference>
<dbReference type="AlphaFoldDB" id="A0A437AB23"/>
<dbReference type="FunFam" id="2.60.120.650:FF:000024">
    <property type="entry name" value="Putative jumonji family transcription factor"/>
    <property type="match status" value="1"/>
</dbReference>
<keyword evidence="3" id="KW-0479">Metal-binding</keyword>
<proteinExistence type="inferred from homology"/>
<dbReference type="InterPro" id="IPR055500">
    <property type="entry name" value="DUF7072"/>
</dbReference>
<feature type="compositionally biased region" description="Basic residues" evidence="7">
    <location>
        <begin position="540"/>
        <end position="549"/>
    </location>
</feature>
<dbReference type="PANTHER" id="PTHR10694:SF7">
    <property type="entry name" value="[HISTONE H3]-TRIMETHYL-L-LYSINE(9) DEMETHYLASE"/>
    <property type="match status" value="1"/>
</dbReference>
<name>A0A437AB23_ARTFL</name>